<reference evidence="2 3" key="1">
    <citation type="journal article" date="2016" name="Nat. Commun.">
        <title>Thousands of microbial genomes shed light on interconnected biogeochemical processes in an aquifer system.</title>
        <authorList>
            <person name="Anantharaman K."/>
            <person name="Brown C.T."/>
            <person name="Hug L.A."/>
            <person name="Sharon I."/>
            <person name="Castelle C.J."/>
            <person name="Probst A.J."/>
            <person name="Thomas B.C."/>
            <person name="Singh A."/>
            <person name="Wilkins M.J."/>
            <person name="Karaoz U."/>
            <person name="Brodie E.L."/>
            <person name="Williams K.H."/>
            <person name="Hubbard S.S."/>
            <person name="Banfield J.F."/>
        </authorList>
    </citation>
    <scope>NUCLEOTIDE SEQUENCE [LARGE SCALE GENOMIC DNA]</scope>
</reference>
<sequence>MKTLTLFILAAMLFVCLTFAGKSLFGMEEGMHMDSVECVNHCLNTSVFPSVPSTALPVLLFVLSSIALAVFCGRNELSIAANTVQYIRLTEPIRLFLRKQTLIPVMIRD</sequence>
<name>A0A1F7W8X6_9BACT</name>
<comment type="caution">
    <text evidence="2">The sequence shown here is derived from an EMBL/GenBank/DDBJ whole genome shotgun (WGS) entry which is preliminary data.</text>
</comment>
<proteinExistence type="predicted"/>
<keyword evidence="1" id="KW-1133">Transmembrane helix</keyword>
<dbReference type="AlphaFoldDB" id="A0A1F7W8X6"/>
<dbReference type="STRING" id="1802421.A2318_02215"/>
<accession>A0A1F7W8X6</accession>
<gene>
    <name evidence="2" type="ORF">A2318_02215</name>
</gene>
<keyword evidence="1" id="KW-0472">Membrane</keyword>
<evidence type="ECO:0000256" key="1">
    <source>
        <dbReference type="SAM" id="Phobius"/>
    </source>
</evidence>
<feature type="transmembrane region" description="Helical" evidence="1">
    <location>
        <begin position="54"/>
        <end position="72"/>
    </location>
</feature>
<organism evidence="2 3">
    <name type="scientific">Candidatus Uhrbacteria bacterium RIFOXYB2_FULL_45_11</name>
    <dbReference type="NCBI Taxonomy" id="1802421"/>
    <lineage>
        <taxon>Bacteria</taxon>
        <taxon>Candidatus Uhriibacteriota</taxon>
    </lineage>
</organism>
<dbReference type="EMBL" id="MGFD01000013">
    <property type="protein sequence ID" value="OGL99261.1"/>
    <property type="molecule type" value="Genomic_DNA"/>
</dbReference>
<keyword evidence="1" id="KW-0812">Transmembrane</keyword>
<dbReference type="Proteomes" id="UP000177331">
    <property type="component" value="Unassembled WGS sequence"/>
</dbReference>
<evidence type="ECO:0000313" key="3">
    <source>
        <dbReference type="Proteomes" id="UP000177331"/>
    </source>
</evidence>
<protein>
    <submittedName>
        <fullName evidence="2">Uncharacterized protein</fullName>
    </submittedName>
</protein>
<evidence type="ECO:0000313" key="2">
    <source>
        <dbReference type="EMBL" id="OGL99261.1"/>
    </source>
</evidence>